<feature type="chain" id="PRO_5016794693" evidence="1">
    <location>
        <begin position="26"/>
        <end position="647"/>
    </location>
</feature>
<evidence type="ECO:0000259" key="2">
    <source>
        <dbReference type="Pfam" id="PF13472"/>
    </source>
</evidence>
<organism evidence="3 4">
    <name type="scientific">Mucilaginibacter conchicola</name>
    <dbReference type="NCBI Taxonomy" id="2303333"/>
    <lineage>
        <taxon>Bacteria</taxon>
        <taxon>Pseudomonadati</taxon>
        <taxon>Bacteroidota</taxon>
        <taxon>Sphingobacteriia</taxon>
        <taxon>Sphingobacteriales</taxon>
        <taxon>Sphingobacteriaceae</taxon>
        <taxon>Mucilaginibacter</taxon>
    </lineage>
</organism>
<dbReference type="PANTHER" id="PTHR34407">
    <property type="entry name" value="EXPRESSED PROTEIN"/>
    <property type="match status" value="1"/>
</dbReference>
<dbReference type="AlphaFoldDB" id="A0A372NVK0"/>
<keyword evidence="4" id="KW-1185">Reference proteome</keyword>
<feature type="signal peptide" evidence="1">
    <location>
        <begin position="1"/>
        <end position="25"/>
    </location>
</feature>
<dbReference type="InterPro" id="IPR029058">
    <property type="entry name" value="AB_hydrolase_fold"/>
</dbReference>
<proteinExistence type="predicted"/>
<accession>A0A372NVK0</accession>
<reference evidence="3 4" key="1">
    <citation type="submission" date="2018-08" db="EMBL/GenBank/DDBJ databases">
        <title>Mucilaginibacter sp. MYSH2.</title>
        <authorList>
            <person name="Seo T."/>
        </authorList>
    </citation>
    <scope>NUCLEOTIDE SEQUENCE [LARGE SCALE GENOMIC DNA]</scope>
    <source>
        <strain evidence="3 4">MYSH2</strain>
    </source>
</reference>
<evidence type="ECO:0000313" key="4">
    <source>
        <dbReference type="Proteomes" id="UP000264217"/>
    </source>
</evidence>
<dbReference type="SUPFAM" id="SSF52266">
    <property type="entry name" value="SGNH hydrolase"/>
    <property type="match status" value="1"/>
</dbReference>
<evidence type="ECO:0000256" key="1">
    <source>
        <dbReference type="SAM" id="SignalP"/>
    </source>
</evidence>
<protein>
    <submittedName>
        <fullName evidence="3">SGNH/GDSL hydrolase family protein</fullName>
    </submittedName>
</protein>
<dbReference type="PANTHER" id="PTHR34407:SF1">
    <property type="entry name" value="SGNH HYDROLASE-TYPE ESTERASE DOMAIN-CONTAINING PROTEIN"/>
    <property type="match status" value="1"/>
</dbReference>
<dbReference type="Gene3D" id="2.60.120.260">
    <property type="entry name" value="Galactose-binding domain-like"/>
    <property type="match status" value="1"/>
</dbReference>
<dbReference type="GO" id="GO:0016788">
    <property type="term" value="F:hydrolase activity, acting on ester bonds"/>
    <property type="evidence" value="ECO:0007669"/>
    <property type="project" value="UniProtKB-ARBA"/>
</dbReference>
<dbReference type="EMBL" id="QWDC01000001">
    <property type="protein sequence ID" value="RFZ94042.1"/>
    <property type="molecule type" value="Genomic_DNA"/>
</dbReference>
<dbReference type="CDD" id="cd00229">
    <property type="entry name" value="SGNH_hydrolase"/>
    <property type="match status" value="1"/>
</dbReference>
<dbReference type="InterPro" id="IPR013830">
    <property type="entry name" value="SGNH_hydro"/>
</dbReference>
<dbReference type="RefSeq" id="WP_117389608.1">
    <property type="nucleotide sequence ID" value="NZ_QWDC01000001.1"/>
</dbReference>
<comment type="caution">
    <text evidence="3">The sequence shown here is derived from an EMBL/GenBank/DDBJ whole genome shotgun (WGS) entry which is preliminary data.</text>
</comment>
<sequence length="647" mass="72685">MRLPFSRHFLIGFLALLAISSNTFAQGDDTKWKGFERVNFLIEGHKAWYVKPVHELAGKPWVWRSSFHWWHTDMDSILLTRGVYVAYLDADDQYGSPASMQLWDKFYNYMAAKGFALKPALETISRGALYTYAWAKRNPDKVSCIYAETPVCDVTSWPGAKGKGIGDEGAWKQFLQVFHFTEAEAMAYRGNPIDSLDALAAFKVPFLNIINPADRFVPPSENSDVLVQRYRALGGKADVILEEGQPEELYGHHFKITHPEKIADFLLNNSYPVKSNLPYHNYFNVRNGASHFNEAVKRKTATVAFLGGSITFNPGWREKVCKYLQERYLDTKFRFINAGIPSLGSLPHAFRFKRDVLDSGKIDLLFLEAAVNDRVNKTDSITQVRDLEGIIRQGKAANPKMDIIMMSFADPYKNEDYKTGHTPAEITNHELVASRYGIPSINLAKEVFDKIAKGEFTWNGDFKDLHPSLFGQELYAANIKSLLDTLAQKKSTRSAADKLPVPLNKHSFTKGVYTDISNAKHNADWTIDPNWTPKDGVGTRTGFVNTPMLVANTPGAELSLTFNGTAVGMAVVSGPDAGIVSYSVDGSVYKQIDLFTEWSEGLHLPWYILFKGDLKPGKHTLKLFVADKHNRKSKGNACRIVHFLTNK</sequence>
<dbReference type="InterPro" id="IPR036514">
    <property type="entry name" value="SGNH_hydro_sf"/>
</dbReference>
<feature type="domain" description="SGNH hydrolase-type esterase" evidence="2">
    <location>
        <begin position="305"/>
        <end position="473"/>
    </location>
</feature>
<dbReference type="Gene3D" id="3.40.50.1110">
    <property type="entry name" value="SGNH hydrolase"/>
    <property type="match status" value="1"/>
</dbReference>
<dbReference type="Gene3D" id="3.40.50.1820">
    <property type="entry name" value="alpha/beta hydrolase"/>
    <property type="match status" value="1"/>
</dbReference>
<keyword evidence="3" id="KW-0378">Hydrolase</keyword>
<gene>
    <name evidence="3" type="ORF">D0C36_00320</name>
</gene>
<dbReference type="Proteomes" id="UP000264217">
    <property type="component" value="Unassembled WGS sequence"/>
</dbReference>
<dbReference type="OrthoDB" id="9796689at2"/>
<evidence type="ECO:0000313" key="3">
    <source>
        <dbReference type="EMBL" id="RFZ94042.1"/>
    </source>
</evidence>
<keyword evidence="1" id="KW-0732">Signal</keyword>
<dbReference type="Pfam" id="PF13472">
    <property type="entry name" value="Lipase_GDSL_2"/>
    <property type="match status" value="1"/>
</dbReference>
<name>A0A372NVK0_9SPHI</name>
<dbReference type="SUPFAM" id="SSF53474">
    <property type="entry name" value="alpha/beta-Hydrolases"/>
    <property type="match status" value="1"/>
</dbReference>